<feature type="active site" description="Proton donor/acceptor" evidence="6">
    <location>
        <position position="149"/>
    </location>
</feature>
<dbReference type="AlphaFoldDB" id="A0A7D3XKQ3"/>
<feature type="binding site" evidence="6">
    <location>
        <begin position="284"/>
        <end position="286"/>
    </location>
    <ligand>
        <name>ATP</name>
        <dbReference type="ChEBI" id="CHEBI:30616"/>
    </ligand>
</feature>
<evidence type="ECO:0000256" key="2">
    <source>
        <dbReference type="ARBA" id="ARBA00022679"/>
    </source>
</evidence>
<evidence type="ECO:0000256" key="1">
    <source>
        <dbReference type="ARBA" id="ARBA00008748"/>
    </source>
</evidence>
<dbReference type="GO" id="GO:0000287">
    <property type="term" value="F:magnesium ion binding"/>
    <property type="evidence" value="ECO:0007669"/>
    <property type="project" value="UniProtKB-UniRule"/>
</dbReference>
<evidence type="ECO:0000256" key="7">
    <source>
        <dbReference type="RuleBase" id="RU003835"/>
    </source>
</evidence>
<comment type="subcellular location">
    <subcellularLocation>
        <location evidence="6">Cytoplasm</location>
    </subcellularLocation>
</comment>
<dbReference type="InterPro" id="IPR000890">
    <property type="entry name" value="Aliphatic_acid_kin_short-chain"/>
</dbReference>
<keyword evidence="4 6" id="KW-0418">Kinase</keyword>
<comment type="cofactor">
    <cofactor evidence="6">
        <name>Mg(2+)</name>
        <dbReference type="ChEBI" id="CHEBI:18420"/>
    </cofactor>
    <cofactor evidence="6">
        <name>Mn(2+)</name>
        <dbReference type="ChEBI" id="CHEBI:29035"/>
    </cofactor>
    <text evidence="6">Mg(2+). Can also accept Mn(2+).</text>
</comment>
<feature type="binding site" evidence="6">
    <location>
        <position position="14"/>
    </location>
    <ligand>
        <name>ATP</name>
        <dbReference type="ChEBI" id="CHEBI:30616"/>
    </ligand>
</feature>
<evidence type="ECO:0000313" key="9">
    <source>
        <dbReference type="Proteomes" id="UP000500961"/>
    </source>
</evidence>
<dbReference type="GO" id="GO:0006083">
    <property type="term" value="P:acetate metabolic process"/>
    <property type="evidence" value="ECO:0007669"/>
    <property type="project" value="TreeGrafter"/>
</dbReference>
<dbReference type="SUPFAM" id="SSF53067">
    <property type="entry name" value="Actin-like ATPase domain"/>
    <property type="match status" value="2"/>
</dbReference>
<dbReference type="Gene3D" id="3.30.420.40">
    <property type="match status" value="2"/>
</dbReference>
<dbReference type="RefSeq" id="WP_173074169.1">
    <property type="nucleotide sequence ID" value="NZ_CP041345.1"/>
</dbReference>
<protein>
    <recommendedName>
        <fullName evidence="6">Acetate kinase</fullName>
        <ecNumber evidence="6">2.7.2.1</ecNumber>
    </recommendedName>
    <alternativeName>
        <fullName evidence="6">Acetokinase</fullName>
    </alternativeName>
</protein>
<dbReference type="PANTHER" id="PTHR21060">
    <property type="entry name" value="ACETATE KINASE"/>
    <property type="match status" value="1"/>
</dbReference>
<feature type="binding site" evidence="6">
    <location>
        <position position="386"/>
    </location>
    <ligand>
        <name>Mg(2+)</name>
        <dbReference type="ChEBI" id="CHEBI:18420"/>
    </ligand>
</feature>
<keyword evidence="3 6" id="KW-0547">Nucleotide-binding</keyword>
<dbReference type="NCBIfam" id="TIGR00016">
    <property type="entry name" value="ackA"/>
    <property type="match status" value="1"/>
</dbReference>
<gene>
    <name evidence="6" type="primary">ackA</name>
    <name evidence="8" type="ORF">FHG85_06520</name>
</gene>
<evidence type="ECO:0000256" key="6">
    <source>
        <dbReference type="HAMAP-Rule" id="MF_00020"/>
    </source>
</evidence>
<dbReference type="EMBL" id="CP041345">
    <property type="protein sequence ID" value="QKG79930.1"/>
    <property type="molecule type" value="Genomic_DNA"/>
</dbReference>
<keyword evidence="6" id="KW-0479">Metal-binding</keyword>
<keyword evidence="2 6" id="KW-0808">Transferase</keyword>
<dbReference type="GO" id="GO:0006085">
    <property type="term" value="P:acetyl-CoA biosynthetic process"/>
    <property type="evidence" value="ECO:0007669"/>
    <property type="project" value="UniProtKB-UniRule"/>
</dbReference>
<reference evidence="8 9" key="1">
    <citation type="submission" date="2019-07" db="EMBL/GenBank/DDBJ databases">
        <title>Thalassofilum flectens gen. nov., sp. nov., a novel moderate thermophilic anaerobe from a shallow sea hot spring in Kunashir Island (Russia), representing a new family in the order Bacteroidales, and proposal of Thalassofilacea fam. nov.</title>
        <authorList>
            <person name="Kochetkova T.V."/>
            <person name="Podosokorskaya O.A."/>
            <person name="Novikov A."/>
            <person name="Elcheninov A.G."/>
            <person name="Toshchakov S.V."/>
            <person name="Kublanov I.V."/>
        </authorList>
    </citation>
    <scope>NUCLEOTIDE SEQUENCE [LARGE SCALE GENOMIC DNA]</scope>
    <source>
        <strain evidence="8 9">38-H</strain>
    </source>
</reference>
<evidence type="ECO:0000256" key="3">
    <source>
        <dbReference type="ARBA" id="ARBA00022741"/>
    </source>
</evidence>
<dbReference type="PROSITE" id="PS01075">
    <property type="entry name" value="ACETATE_KINASE_1"/>
    <property type="match status" value="1"/>
</dbReference>
<feature type="binding site" evidence="6">
    <location>
        <position position="92"/>
    </location>
    <ligand>
        <name>substrate</name>
    </ligand>
</feature>
<dbReference type="GO" id="GO:0008776">
    <property type="term" value="F:acetate kinase activity"/>
    <property type="evidence" value="ECO:0007669"/>
    <property type="project" value="UniProtKB-UniRule"/>
</dbReference>
<dbReference type="PANTHER" id="PTHR21060:SF15">
    <property type="entry name" value="ACETATE KINASE-RELATED"/>
    <property type="match status" value="1"/>
</dbReference>
<keyword evidence="6" id="KW-0460">Magnesium</keyword>
<dbReference type="PROSITE" id="PS01076">
    <property type="entry name" value="ACETATE_KINASE_2"/>
    <property type="match status" value="1"/>
</dbReference>
<dbReference type="HAMAP" id="MF_00020">
    <property type="entry name" value="Acetate_kinase"/>
    <property type="match status" value="1"/>
</dbReference>
<comment type="similarity">
    <text evidence="1 6 7">Belongs to the acetokinase family.</text>
</comment>
<keyword evidence="6" id="KW-0963">Cytoplasm</keyword>
<dbReference type="PRINTS" id="PR00471">
    <property type="entry name" value="ACETATEKNASE"/>
</dbReference>
<keyword evidence="5 6" id="KW-0067">ATP-binding</keyword>
<dbReference type="UniPathway" id="UPA00340">
    <property type="reaction ID" value="UER00458"/>
</dbReference>
<evidence type="ECO:0000256" key="5">
    <source>
        <dbReference type="ARBA" id="ARBA00022840"/>
    </source>
</evidence>
<feature type="site" description="Transition state stabilizer" evidence="6">
    <location>
        <position position="242"/>
    </location>
</feature>
<feature type="binding site" evidence="6">
    <location>
        <begin position="332"/>
        <end position="336"/>
    </location>
    <ligand>
        <name>ATP</name>
        <dbReference type="ChEBI" id="CHEBI:30616"/>
    </ligand>
</feature>
<comment type="function">
    <text evidence="6">Catalyzes the formation of acetyl phosphate from acetate and ATP. Can also catalyze the reverse reaction.</text>
</comment>
<accession>A0A7D3XKQ3</accession>
<evidence type="ECO:0000256" key="4">
    <source>
        <dbReference type="ARBA" id="ARBA00022777"/>
    </source>
</evidence>
<name>A0A7D3XKQ3_9BACT</name>
<dbReference type="Proteomes" id="UP000500961">
    <property type="component" value="Chromosome"/>
</dbReference>
<proteinExistence type="inferred from homology"/>
<evidence type="ECO:0000313" key="8">
    <source>
        <dbReference type="EMBL" id="QKG79930.1"/>
    </source>
</evidence>
<comment type="pathway">
    <text evidence="6">Metabolic intermediate biosynthesis; acetyl-CoA biosynthesis; acetyl-CoA from acetate: step 1/2.</text>
</comment>
<feature type="site" description="Transition state stabilizer" evidence="6">
    <location>
        <position position="181"/>
    </location>
</feature>
<dbReference type="GO" id="GO:0005524">
    <property type="term" value="F:ATP binding"/>
    <property type="evidence" value="ECO:0007669"/>
    <property type="project" value="UniProtKB-KW"/>
</dbReference>
<sequence>MIVLVLNCGSSSIKYQLLNMADEGLLLAKGIVERVGFTDAKLTHKPEGKDKYVHVTSIPDHTTGINLILEALVDSNHGVISSINEITAVGHRVAHGGEFFTKSSLIDDFTKSEIEKCIELAPLHNPANLKGILSMEKLLPNVPQVAVFDTSFHQTMPKHAYLYAIPYEYYEKYKIRRYGFHGTSHKYVAQKACNMLGVDFEKQKIITCHLGNGASIAAINQGKSVDTSMGFTPVEGLIMGTRSGDIDAGVLLYLAEKENLSFKDVNDLINKKSGVAGISGLSSDMRDLENAAADGNERAQLALDMYYYRVKKYVGAYAAAMDGVDLIIFTGGIGENDPVLREKVSTAIDFMGVDFDIDANKGVRGKDKLLTKPESRVKVMVVTTNEELVIATDTANIVKELKK</sequence>
<comment type="subunit">
    <text evidence="6">Homodimer.</text>
</comment>
<dbReference type="EC" id="2.7.2.1" evidence="6"/>
<comment type="catalytic activity">
    <reaction evidence="6">
        <text>acetate + ATP = acetyl phosphate + ADP</text>
        <dbReference type="Rhea" id="RHEA:11352"/>
        <dbReference type="ChEBI" id="CHEBI:22191"/>
        <dbReference type="ChEBI" id="CHEBI:30089"/>
        <dbReference type="ChEBI" id="CHEBI:30616"/>
        <dbReference type="ChEBI" id="CHEBI:456216"/>
        <dbReference type="EC" id="2.7.2.1"/>
    </reaction>
</comment>
<dbReference type="Pfam" id="PF00871">
    <property type="entry name" value="Acetate_kinase"/>
    <property type="match status" value="1"/>
</dbReference>
<organism evidence="8 9">
    <name type="scientific">Tenuifilum thalassicum</name>
    <dbReference type="NCBI Taxonomy" id="2590900"/>
    <lineage>
        <taxon>Bacteria</taxon>
        <taxon>Pseudomonadati</taxon>
        <taxon>Bacteroidota</taxon>
        <taxon>Bacteroidia</taxon>
        <taxon>Bacteroidales</taxon>
        <taxon>Tenuifilaceae</taxon>
        <taxon>Tenuifilum</taxon>
    </lineage>
</organism>
<dbReference type="InterPro" id="IPR023865">
    <property type="entry name" value="Aliphatic_acid_kinase_CS"/>
</dbReference>
<dbReference type="KEGG" id="ttz:FHG85_06520"/>
<dbReference type="CDD" id="cd24010">
    <property type="entry name" value="ASKHA_NBD_AcK_PK"/>
    <property type="match status" value="1"/>
</dbReference>
<dbReference type="InterPro" id="IPR043129">
    <property type="entry name" value="ATPase_NBD"/>
</dbReference>
<dbReference type="PIRSF" id="PIRSF000722">
    <property type="entry name" value="Acetate_prop_kin"/>
    <property type="match status" value="1"/>
</dbReference>
<dbReference type="InterPro" id="IPR004372">
    <property type="entry name" value="Ac/propionate_kinase"/>
</dbReference>
<feature type="binding site" evidence="6">
    <location>
        <position position="7"/>
    </location>
    <ligand>
        <name>Mg(2+)</name>
        <dbReference type="ChEBI" id="CHEBI:18420"/>
    </ligand>
</feature>
<dbReference type="GO" id="GO:0005737">
    <property type="term" value="C:cytoplasm"/>
    <property type="evidence" value="ECO:0007669"/>
    <property type="project" value="UniProtKB-SubCell"/>
</dbReference>
<keyword evidence="9" id="KW-1185">Reference proteome</keyword>
<feature type="binding site" evidence="6">
    <location>
        <begin position="209"/>
        <end position="213"/>
    </location>
    <ligand>
        <name>ATP</name>
        <dbReference type="ChEBI" id="CHEBI:30616"/>
    </ligand>
</feature>